<feature type="signal peptide" evidence="3">
    <location>
        <begin position="1"/>
        <end position="20"/>
    </location>
</feature>
<dbReference type="SUPFAM" id="SSF103481">
    <property type="entry name" value="Multidrug resistance efflux transporter EmrE"/>
    <property type="match status" value="1"/>
</dbReference>
<proteinExistence type="predicted"/>
<feature type="compositionally biased region" description="Basic and acidic residues" evidence="1">
    <location>
        <begin position="564"/>
        <end position="573"/>
    </location>
</feature>
<comment type="caution">
    <text evidence="4">The sequence shown here is derived from an EMBL/GenBank/DDBJ whole genome shotgun (WGS) entry which is preliminary data.</text>
</comment>
<keyword evidence="5" id="KW-1185">Reference proteome</keyword>
<evidence type="ECO:0008006" key="6">
    <source>
        <dbReference type="Google" id="ProtNLM"/>
    </source>
</evidence>
<feature type="transmembrane region" description="Helical" evidence="2">
    <location>
        <begin position="44"/>
        <end position="66"/>
    </location>
</feature>
<evidence type="ECO:0000313" key="5">
    <source>
        <dbReference type="Proteomes" id="UP000232323"/>
    </source>
</evidence>
<feature type="compositionally biased region" description="Polar residues" evidence="1">
    <location>
        <begin position="480"/>
        <end position="489"/>
    </location>
</feature>
<dbReference type="GO" id="GO:0016020">
    <property type="term" value="C:membrane"/>
    <property type="evidence" value="ECO:0007669"/>
    <property type="project" value="TreeGrafter"/>
</dbReference>
<feature type="transmembrane region" description="Helical" evidence="2">
    <location>
        <begin position="327"/>
        <end position="347"/>
    </location>
</feature>
<dbReference type="EMBL" id="BEGY01000026">
    <property type="protein sequence ID" value="GAX77652.1"/>
    <property type="molecule type" value="Genomic_DNA"/>
</dbReference>
<keyword evidence="2" id="KW-0812">Transmembrane</keyword>
<feature type="compositionally biased region" description="Polar residues" evidence="1">
    <location>
        <begin position="576"/>
        <end position="588"/>
    </location>
</feature>
<evidence type="ECO:0000256" key="2">
    <source>
        <dbReference type="SAM" id="Phobius"/>
    </source>
</evidence>
<dbReference type="Proteomes" id="UP000232323">
    <property type="component" value="Unassembled WGS sequence"/>
</dbReference>
<gene>
    <name evidence="4" type="ORF">CEUSTIGMA_g5095.t1</name>
</gene>
<organism evidence="4 5">
    <name type="scientific">Chlamydomonas eustigma</name>
    <dbReference type="NCBI Taxonomy" id="1157962"/>
    <lineage>
        <taxon>Eukaryota</taxon>
        <taxon>Viridiplantae</taxon>
        <taxon>Chlorophyta</taxon>
        <taxon>core chlorophytes</taxon>
        <taxon>Chlorophyceae</taxon>
        <taxon>CS clade</taxon>
        <taxon>Chlamydomonadales</taxon>
        <taxon>Chlamydomonadaceae</taxon>
        <taxon>Chlamydomonas</taxon>
    </lineage>
</organism>
<feature type="compositionally biased region" description="Polar residues" evidence="1">
    <location>
        <begin position="541"/>
        <end position="554"/>
    </location>
</feature>
<dbReference type="PANTHER" id="PTHR13146:SF0">
    <property type="entry name" value="SOLUTE CARRIER FAMILY 35 MEMBER F6"/>
    <property type="match status" value="1"/>
</dbReference>
<evidence type="ECO:0000313" key="4">
    <source>
        <dbReference type="EMBL" id="GAX77652.1"/>
    </source>
</evidence>
<keyword evidence="2" id="KW-0472">Membrane</keyword>
<evidence type="ECO:0000256" key="3">
    <source>
        <dbReference type="SAM" id="SignalP"/>
    </source>
</evidence>
<feature type="transmembrane region" description="Helical" evidence="2">
    <location>
        <begin position="156"/>
        <end position="176"/>
    </location>
</feature>
<feature type="region of interest" description="Disordered" evidence="1">
    <location>
        <begin position="465"/>
        <end position="489"/>
    </location>
</feature>
<feature type="region of interest" description="Disordered" evidence="1">
    <location>
        <begin position="536"/>
        <end position="603"/>
    </location>
</feature>
<keyword evidence="2" id="KW-1133">Transmembrane helix</keyword>
<accession>A0A250X429</accession>
<dbReference type="PANTHER" id="PTHR13146">
    <property type="match status" value="1"/>
</dbReference>
<dbReference type="OrthoDB" id="408493at2759"/>
<reference evidence="4 5" key="1">
    <citation type="submission" date="2017-08" db="EMBL/GenBank/DDBJ databases">
        <title>Acidophilic green algal genome provides insights into adaptation to an acidic environment.</title>
        <authorList>
            <person name="Hirooka S."/>
            <person name="Hirose Y."/>
            <person name="Kanesaki Y."/>
            <person name="Higuchi S."/>
            <person name="Fujiwara T."/>
            <person name="Onuma R."/>
            <person name="Era A."/>
            <person name="Ohbayashi R."/>
            <person name="Uzuka A."/>
            <person name="Nozaki H."/>
            <person name="Yoshikawa H."/>
            <person name="Miyagishima S.Y."/>
        </authorList>
    </citation>
    <scope>NUCLEOTIDE SEQUENCE [LARGE SCALE GENOMIC DNA]</scope>
    <source>
        <strain evidence="4 5">NIES-2499</strain>
    </source>
</reference>
<feature type="transmembrane region" description="Helical" evidence="2">
    <location>
        <begin position="248"/>
        <end position="267"/>
    </location>
</feature>
<feature type="compositionally biased region" description="Basic residues" evidence="1">
    <location>
        <begin position="593"/>
        <end position="603"/>
    </location>
</feature>
<dbReference type="AlphaFoldDB" id="A0A250X429"/>
<evidence type="ECO:0000256" key="1">
    <source>
        <dbReference type="SAM" id="MobiDB-lite"/>
    </source>
</evidence>
<keyword evidence="3" id="KW-0732">Signal</keyword>
<feature type="transmembrane region" description="Helical" evidence="2">
    <location>
        <begin position="125"/>
        <end position="144"/>
    </location>
</feature>
<dbReference type="InterPro" id="IPR037185">
    <property type="entry name" value="EmrE-like"/>
</dbReference>
<name>A0A250X429_9CHLO</name>
<sequence length="603" mass="66150">MNTIVLILALGMLLTGTINTVSTKFQDLAIVGYKPDGTPIRFKHFVIQSACMFFGESLCLVPYFILRWRKSMRRKAGLEPPSTLPKRPRTFFLRRALVFAIPALCDATGTTMLNIGLFYTNASTYQMLRGTLVLFAGGFTILLLRRKLFIHHWMGMILITAGAAIVGASSIIYSPAHSSHAPPPPSNVTLSSHSHHETLGSANTSWPSRHFNMDSIYSAFRDPVSTYQQFRTGLEATSGSSEGATAPLFGDVMVVVAQGFAALQFILEEKFLGSFRMQPLVAVGLEGMWGFMLCMLALPFMPAFKDSEGRPLDDLPGALREMYHDPVLRNAILISIASIGLFNFLGLSVTKALSGASRATIDACRTLFVWVVTMCFGWEAYRNLQVVGFLVLVSGTSLYNEILKSFLPQVYPSMDDYSKEEGRDSDEEQYDLEAPLLLPSELPDVEDSTSPLRLQSATNRYNALQKSSASSVAGRPVNIRGTSPSHKAQQHYTMARSMILGISTLSPRPLDDMAMTEELQESSQDVLREVFDVSSVPYSGPLSSTEDSEVQTVTHPAEVCEPPLKQEETRMEEAVASTSAPGSSTAKQSSSKVAKKGRGKKKK</sequence>
<protein>
    <recommendedName>
        <fullName evidence="6">EamA domain-containing protein</fullName>
    </recommendedName>
</protein>
<feature type="transmembrane region" description="Helical" evidence="2">
    <location>
        <begin position="279"/>
        <end position="301"/>
    </location>
</feature>
<feature type="transmembrane region" description="Helical" evidence="2">
    <location>
        <begin position="96"/>
        <end position="119"/>
    </location>
</feature>
<feature type="chain" id="PRO_5012468066" description="EamA domain-containing protein" evidence="3">
    <location>
        <begin position="21"/>
        <end position="603"/>
    </location>
</feature>